<dbReference type="CDD" id="cd00082">
    <property type="entry name" value="HisKA"/>
    <property type="match status" value="1"/>
</dbReference>
<evidence type="ECO:0000256" key="12">
    <source>
        <dbReference type="SAM" id="Phobius"/>
    </source>
</evidence>
<dbReference type="InterPro" id="IPR036097">
    <property type="entry name" value="HisK_dim/P_sf"/>
</dbReference>
<dbReference type="OrthoDB" id="9813151at2"/>
<keyword evidence="7" id="KW-0547">Nucleotide-binding</keyword>
<dbReference type="GO" id="GO:0000155">
    <property type="term" value="F:phosphorelay sensor kinase activity"/>
    <property type="evidence" value="ECO:0007669"/>
    <property type="project" value="InterPro"/>
</dbReference>
<dbReference type="CDD" id="cd00075">
    <property type="entry name" value="HATPase"/>
    <property type="match status" value="1"/>
</dbReference>
<keyword evidence="12" id="KW-0812">Transmembrane</keyword>
<keyword evidence="9" id="KW-0067">ATP-binding</keyword>
<proteinExistence type="predicted"/>
<keyword evidence="12" id="KW-1133">Transmembrane helix</keyword>
<organism evidence="14 15">
    <name type="scientific">Pontivivens insulae</name>
    <dbReference type="NCBI Taxonomy" id="1639689"/>
    <lineage>
        <taxon>Bacteria</taxon>
        <taxon>Pseudomonadati</taxon>
        <taxon>Pseudomonadota</taxon>
        <taxon>Alphaproteobacteria</taxon>
        <taxon>Rhodobacterales</taxon>
        <taxon>Paracoccaceae</taxon>
        <taxon>Pontivivens</taxon>
    </lineage>
</organism>
<dbReference type="InterPro" id="IPR003661">
    <property type="entry name" value="HisK_dim/P_dom"/>
</dbReference>
<dbReference type="InterPro" id="IPR005467">
    <property type="entry name" value="His_kinase_dom"/>
</dbReference>
<dbReference type="GO" id="GO:0016036">
    <property type="term" value="P:cellular response to phosphate starvation"/>
    <property type="evidence" value="ECO:0007669"/>
    <property type="project" value="TreeGrafter"/>
</dbReference>
<sequence>MRSGTSMQEGGRTMQRNWRGFFAVIISAAIAAALTRMELPLVLVLALAMFAGGALLLVLDPTHSEDEMTLQAQEADLPSGFGRALLDNIPSPVFVINERGRVAYANRPMRSLVPRAEPGLHFSAIFRAPRFVEAVNKAFNSSPVRDIDFSALFGGTERVLNAHIAQLPPVSDFGPGAQVLVQIADLSDQRATEVARTDFIANASHELRTPLASILGYIETLRGHAKDDPEARAHFLGIMNSQAQRMQRLVEDLMSLTRIEMAAHSSPSEICDLYDTTREAVRALQPLAEKIGAELNLALPEEDLALIADRDQIAQVITNLTENALKYGGQGVSVTVSAASSVPPRPRMVGIAIEDTGPGIAREHLHRLTERFYRVSAKKSKEQGGTGLGLAIVKHILARHGGELAVESELEQGSSFTIWLPVSQN</sequence>
<dbReference type="SUPFAM" id="SSF55874">
    <property type="entry name" value="ATPase domain of HSP90 chaperone/DNA topoisomerase II/histidine kinase"/>
    <property type="match status" value="1"/>
</dbReference>
<evidence type="ECO:0000256" key="1">
    <source>
        <dbReference type="ARBA" id="ARBA00000085"/>
    </source>
</evidence>
<dbReference type="Proteomes" id="UP000244932">
    <property type="component" value="Unassembled WGS sequence"/>
</dbReference>
<dbReference type="Gene3D" id="3.30.450.20">
    <property type="entry name" value="PAS domain"/>
    <property type="match status" value="1"/>
</dbReference>
<comment type="subcellular location">
    <subcellularLocation>
        <location evidence="2">Cell membrane</location>
    </subcellularLocation>
</comment>
<dbReference type="InterPro" id="IPR050351">
    <property type="entry name" value="BphY/WalK/GraS-like"/>
</dbReference>
<dbReference type="InterPro" id="IPR013767">
    <property type="entry name" value="PAS_fold"/>
</dbReference>
<dbReference type="InterPro" id="IPR004358">
    <property type="entry name" value="Sig_transdc_His_kin-like_C"/>
</dbReference>
<dbReference type="PANTHER" id="PTHR45453:SF1">
    <property type="entry name" value="PHOSPHATE REGULON SENSOR PROTEIN PHOR"/>
    <property type="match status" value="1"/>
</dbReference>
<feature type="transmembrane region" description="Helical" evidence="12">
    <location>
        <begin position="41"/>
        <end position="59"/>
    </location>
</feature>
<evidence type="ECO:0000256" key="5">
    <source>
        <dbReference type="ARBA" id="ARBA00022553"/>
    </source>
</evidence>
<evidence type="ECO:0000256" key="6">
    <source>
        <dbReference type="ARBA" id="ARBA00022679"/>
    </source>
</evidence>
<evidence type="ECO:0000256" key="11">
    <source>
        <dbReference type="ARBA" id="ARBA00023136"/>
    </source>
</evidence>
<protein>
    <recommendedName>
        <fullName evidence="3">histidine kinase</fullName>
        <ecNumber evidence="3">2.7.13.3</ecNumber>
    </recommendedName>
</protein>
<dbReference type="GO" id="GO:0004721">
    <property type="term" value="F:phosphoprotein phosphatase activity"/>
    <property type="evidence" value="ECO:0007669"/>
    <property type="project" value="TreeGrafter"/>
</dbReference>
<dbReference type="GO" id="GO:0006355">
    <property type="term" value="P:regulation of DNA-templated transcription"/>
    <property type="evidence" value="ECO:0007669"/>
    <property type="project" value="InterPro"/>
</dbReference>
<dbReference type="SMART" id="SM00387">
    <property type="entry name" value="HATPase_c"/>
    <property type="match status" value="1"/>
</dbReference>
<dbReference type="Pfam" id="PF00512">
    <property type="entry name" value="HisKA"/>
    <property type="match status" value="1"/>
</dbReference>
<dbReference type="Gene3D" id="1.10.287.130">
    <property type="match status" value="1"/>
</dbReference>
<dbReference type="FunFam" id="1.10.287.130:FF:000008">
    <property type="entry name" value="Two-component sensor histidine kinase"/>
    <property type="match status" value="1"/>
</dbReference>
<dbReference type="Pfam" id="PF02518">
    <property type="entry name" value="HATPase_c"/>
    <property type="match status" value="1"/>
</dbReference>
<evidence type="ECO:0000313" key="15">
    <source>
        <dbReference type="Proteomes" id="UP000244932"/>
    </source>
</evidence>
<dbReference type="SUPFAM" id="SSF47384">
    <property type="entry name" value="Homodimeric domain of signal transducing histidine kinase"/>
    <property type="match status" value="1"/>
</dbReference>
<gene>
    <name evidence="14" type="primary">phoR_1</name>
    <name evidence="14" type="ORF">POI8812_00364</name>
</gene>
<keyword evidence="10" id="KW-0902">Two-component regulatory system</keyword>
<accession>A0A2R8A797</accession>
<dbReference type="FunFam" id="3.30.565.10:FF:000006">
    <property type="entry name" value="Sensor histidine kinase WalK"/>
    <property type="match status" value="1"/>
</dbReference>
<evidence type="ECO:0000256" key="9">
    <source>
        <dbReference type="ARBA" id="ARBA00022840"/>
    </source>
</evidence>
<evidence type="ECO:0000256" key="7">
    <source>
        <dbReference type="ARBA" id="ARBA00022741"/>
    </source>
</evidence>
<dbReference type="PRINTS" id="PR00344">
    <property type="entry name" value="BCTRLSENSOR"/>
</dbReference>
<keyword evidence="15" id="KW-1185">Reference proteome</keyword>
<keyword evidence="11 12" id="KW-0472">Membrane</keyword>
<dbReference type="PROSITE" id="PS50109">
    <property type="entry name" value="HIS_KIN"/>
    <property type="match status" value="1"/>
</dbReference>
<dbReference type="Pfam" id="PF00989">
    <property type="entry name" value="PAS"/>
    <property type="match status" value="1"/>
</dbReference>
<name>A0A2R8A797_9RHOB</name>
<evidence type="ECO:0000256" key="2">
    <source>
        <dbReference type="ARBA" id="ARBA00004236"/>
    </source>
</evidence>
<dbReference type="EC" id="2.7.13.3" evidence="3"/>
<dbReference type="SMART" id="SM00388">
    <property type="entry name" value="HisKA"/>
    <property type="match status" value="1"/>
</dbReference>
<feature type="domain" description="Histidine kinase" evidence="13">
    <location>
        <begin position="202"/>
        <end position="424"/>
    </location>
</feature>
<dbReference type="GO" id="GO:0005886">
    <property type="term" value="C:plasma membrane"/>
    <property type="evidence" value="ECO:0007669"/>
    <property type="project" value="UniProtKB-SubCell"/>
</dbReference>
<evidence type="ECO:0000256" key="4">
    <source>
        <dbReference type="ARBA" id="ARBA00022475"/>
    </source>
</evidence>
<feature type="transmembrane region" description="Helical" evidence="12">
    <location>
        <begin position="20"/>
        <end position="35"/>
    </location>
</feature>
<comment type="catalytic activity">
    <reaction evidence="1">
        <text>ATP + protein L-histidine = ADP + protein N-phospho-L-histidine.</text>
        <dbReference type="EC" id="2.7.13.3"/>
    </reaction>
</comment>
<evidence type="ECO:0000259" key="13">
    <source>
        <dbReference type="PROSITE" id="PS50109"/>
    </source>
</evidence>
<dbReference type="PANTHER" id="PTHR45453">
    <property type="entry name" value="PHOSPHATE REGULON SENSOR PROTEIN PHOR"/>
    <property type="match status" value="1"/>
</dbReference>
<keyword evidence="4" id="KW-1003">Cell membrane</keyword>
<dbReference type="InterPro" id="IPR036890">
    <property type="entry name" value="HATPase_C_sf"/>
</dbReference>
<dbReference type="InterPro" id="IPR003594">
    <property type="entry name" value="HATPase_dom"/>
</dbReference>
<dbReference type="RefSeq" id="WP_108780804.1">
    <property type="nucleotide sequence ID" value="NZ_OMKW01000001.1"/>
</dbReference>
<evidence type="ECO:0000256" key="3">
    <source>
        <dbReference type="ARBA" id="ARBA00012438"/>
    </source>
</evidence>
<evidence type="ECO:0000256" key="10">
    <source>
        <dbReference type="ARBA" id="ARBA00023012"/>
    </source>
</evidence>
<evidence type="ECO:0000313" key="14">
    <source>
        <dbReference type="EMBL" id="SPF28066.1"/>
    </source>
</evidence>
<dbReference type="EMBL" id="OMKW01000001">
    <property type="protein sequence ID" value="SPF28066.1"/>
    <property type="molecule type" value="Genomic_DNA"/>
</dbReference>
<dbReference type="Gene3D" id="3.30.565.10">
    <property type="entry name" value="Histidine kinase-like ATPase, C-terminal domain"/>
    <property type="match status" value="1"/>
</dbReference>
<keyword evidence="6 14" id="KW-0808">Transferase</keyword>
<evidence type="ECO:0000256" key="8">
    <source>
        <dbReference type="ARBA" id="ARBA00022777"/>
    </source>
</evidence>
<keyword evidence="5" id="KW-0597">Phosphoprotein</keyword>
<dbReference type="AlphaFoldDB" id="A0A2R8A797"/>
<keyword evidence="8" id="KW-0418">Kinase</keyword>
<reference evidence="14 15" key="1">
    <citation type="submission" date="2018-03" db="EMBL/GenBank/DDBJ databases">
        <authorList>
            <person name="Keele B.F."/>
        </authorList>
    </citation>
    <scope>NUCLEOTIDE SEQUENCE [LARGE SCALE GENOMIC DNA]</scope>
    <source>
        <strain evidence="14 15">CeCT 8812</strain>
    </source>
</reference>
<dbReference type="GO" id="GO:0005524">
    <property type="term" value="F:ATP binding"/>
    <property type="evidence" value="ECO:0007669"/>
    <property type="project" value="UniProtKB-KW"/>
</dbReference>